<dbReference type="EMBL" id="JAGTAR010000001">
    <property type="protein sequence ID" value="MBR8534002.1"/>
    <property type="molecule type" value="Genomic_DNA"/>
</dbReference>
<organism evidence="1 2">
    <name type="scientific">Carboxylicivirga sediminis</name>
    <dbReference type="NCBI Taxonomy" id="2006564"/>
    <lineage>
        <taxon>Bacteria</taxon>
        <taxon>Pseudomonadati</taxon>
        <taxon>Bacteroidota</taxon>
        <taxon>Bacteroidia</taxon>
        <taxon>Marinilabiliales</taxon>
        <taxon>Marinilabiliaceae</taxon>
        <taxon>Carboxylicivirga</taxon>
    </lineage>
</organism>
<gene>
    <name evidence="1" type="ORF">KDU71_00385</name>
</gene>
<dbReference type="Gene3D" id="1.10.720.160">
    <property type="match status" value="1"/>
</dbReference>
<reference evidence="1" key="1">
    <citation type="journal article" date="2018" name="Int. J. Syst. Evol. Microbiol.">
        <title>Carboxylicivirga sediminis sp. nov., isolated from coastal sediment.</title>
        <authorList>
            <person name="Wang F.Q."/>
            <person name="Ren L.H."/>
            <person name="Zou R.J."/>
            <person name="Sun Y.Z."/>
            <person name="Liu X.J."/>
            <person name="Jiang F."/>
            <person name="Liu L.J."/>
        </authorList>
    </citation>
    <scope>NUCLEOTIDE SEQUENCE</scope>
    <source>
        <strain evidence="1">JR1</strain>
    </source>
</reference>
<keyword evidence="2" id="KW-1185">Reference proteome</keyword>
<dbReference type="AlphaFoldDB" id="A0A941EZG1"/>
<reference evidence="1" key="2">
    <citation type="submission" date="2021-04" db="EMBL/GenBank/DDBJ databases">
        <authorList>
            <person name="Zhang T."/>
            <person name="Zhang Y."/>
            <person name="Lu D."/>
            <person name="Zuo D."/>
            <person name="Du Z."/>
        </authorList>
    </citation>
    <scope>NUCLEOTIDE SEQUENCE</scope>
    <source>
        <strain evidence="1">JR1</strain>
    </source>
</reference>
<evidence type="ECO:0000313" key="1">
    <source>
        <dbReference type="EMBL" id="MBR8534002.1"/>
    </source>
</evidence>
<dbReference type="Proteomes" id="UP000679220">
    <property type="component" value="Unassembled WGS sequence"/>
</dbReference>
<name>A0A941EZG1_9BACT</name>
<dbReference type="PANTHER" id="PTHR43190:SF3">
    <property type="entry name" value="N-ACETYL-D-GLUCOSAMINE KINASE"/>
    <property type="match status" value="1"/>
</dbReference>
<sequence length="280" mass="31330">MVLIADSGSTKTEWCLLSNGIISDKCITKGINPFYQSSTDILQSLREEYTLNNKKPQAIHFYGAGCANEEKNNIVRKALLEFFGEMPININSDLMAAAHSLCQNNEGIACILGTGSNSCHYDGQNIINNISPLGFIIGDEGSGAVLGKKLIADILKKQLPQSVTELFFNKYNATPAEILDNIYKKPFPNRYLAQYTKFISENIAIPELESLVIVSFKEFIERNLLQYNKIEQLKIHFTGSIAFHFTKQLKKALACYNLKIGSINQAPMEGLIQYHNDLKH</sequence>
<dbReference type="SUPFAM" id="SSF53067">
    <property type="entry name" value="Actin-like ATPase domain"/>
    <property type="match status" value="2"/>
</dbReference>
<dbReference type="InterPro" id="IPR043129">
    <property type="entry name" value="ATPase_NBD"/>
</dbReference>
<dbReference type="CDD" id="cd24079">
    <property type="entry name" value="ASKHA_NBD_PG1100-like"/>
    <property type="match status" value="1"/>
</dbReference>
<accession>A0A941EZG1</accession>
<proteinExistence type="predicted"/>
<comment type="caution">
    <text evidence="1">The sequence shown here is derived from an EMBL/GenBank/DDBJ whole genome shotgun (WGS) entry which is preliminary data.</text>
</comment>
<evidence type="ECO:0000313" key="2">
    <source>
        <dbReference type="Proteomes" id="UP000679220"/>
    </source>
</evidence>
<protein>
    <submittedName>
        <fullName evidence="1">ATPase</fullName>
    </submittedName>
</protein>
<dbReference type="InterPro" id="IPR052519">
    <property type="entry name" value="Euk-type_GlcNAc_Kinase"/>
</dbReference>
<dbReference type="Gene3D" id="3.30.420.40">
    <property type="match status" value="2"/>
</dbReference>
<dbReference type="PANTHER" id="PTHR43190">
    <property type="entry name" value="N-ACETYL-D-GLUCOSAMINE KINASE"/>
    <property type="match status" value="1"/>
</dbReference>
<dbReference type="RefSeq" id="WP_212187909.1">
    <property type="nucleotide sequence ID" value="NZ_JAGTAR010000001.1"/>
</dbReference>